<feature type="compositionally biased region" description="Basic and acidic residues" evidence="4">
    <location>
        <begin position="851"/>
        <end position="865"/>
    </location>
</feature>
<dbReference type="InterPro" id="IPR053235">
    <property type="entry name" value="Ser_Thr_kinase"/>
</dbReference>
<dbReference type="PROSITE" id="PS50011">
    <property type="entry name" value="PROTEIN_KINASE_DOM"/>
    <property type="match status" value="1"/>
</dbReference>
<feature type="compositionally biased region" description="Polar residues" evidence="4">
    <location>
        <begin position="481"/>
        <end position="500"/>
    </location>
</feature>
<organism evidence="6 7">
    <name type="scientific">Aduncisulcus paluster</name>
    <dbReference type="NCBI Taxonomy" id="2918883"/>
    <lineage>
        <taxon>Eukaryota</taxon>
        <taxon>Metamonada</taxon>
        <taxon>Carpediemonas-like organisms</taxon>
        <taxon>Aduncisulcus</taxon>
    </lineage>
</organism>
<dbReference type="InterPro" id="IPR008271">
    <property type="entry name" value="Ser/Thr_kinase_AS"/>
</dbReference>
<feature type="region of interest" description="Disordered" evidence="4">
    <location>
        <begin position="836"/>
        <end position="876"/>
    </location>
</feature>
<proteinExistence type="predicted"/>
<feature type="compositionally biased region" description="Basic and acidic residues" evidence="4">
    <location>
        <begin position="811"/>
        <end position="820"/>
    </location>
</feature>
<reference evidence="6" key="1">
    <citation type="submission" date="2022-03" db="EMBL/GenBank/DDBJ databases">
        <title>Draft genome sequence of Aduncisulcus paluster, a free-living microaerophilic Fornicata.</title>
        <authorList>
            <person name="Yuyama I."/>
            <person name="Kume K."/>
            <person name="Tamura T."/>
            <person name="Inagaki Y."/>
            <person name="Hashimoto T."/>
        </authorList>
    </citation>
    <scope>NUCLEOTIDE SEQUENCE</scope>
    <source>
        <strain evidence="6">NY0171</strain>
    </source>
</reference>
<feature type="compositionally biased region" description="Acidic residues" evidence="4">
    <location>
        <begin position="1977"/>
        <end position="1993"/>
    </location>
</feature>
<feature type="compositionally biased region" description="Basic and acidic residues" evidence="4">
    <location>
        <begin position="599"/>
        <end position="610"/>
    </location>
</feature>
<evidence type="ECO:0000256" key="1">
    <source>
        <dbReference type="ARBA" id="ARBA00022741"/>
    </source>
</evidence>
<dbReference type="PROSITE" id="PS00107">
    <property type="entry name" value="PROTEIN_KINASE_ATP"/>
    <property type="match status" value="1"/>
</dbReference>
<dbReference type="Gene3D" id="1.10.510.10">
    <property type="entry name" value="Transferase(Phosphotransferase) domain 1"/>
    <property type="match status" value="3"/>
</dbReference>
<keyword evidence="2 3" id="KW-0067">ATP-binding</keyword>
<evidence type="ECO:0000256" key="4">
    <source>
        <dbReference type="SAM" id="MobiDB-lite"/>
    </source>
</evidence>
<dbReference type="PANTHER" id="PTHR24361:SF613">
    <property type="entry name" value="NUCLEAR RECEPTOR-BINDING PROTEIN-RELATED"/>
    <property type="match status" value="1"/>
</dbReference>
<feature type="region of interest" description="Disordered" evidence="4">
    <location>
        <begin position="340"/>
        <end position="503"/>
    </location>
</feature>
<dbReference type="Pfam" id="PF00069">
    <property type="entry name" value="Pkinase"/>
    <property type="match status" value="1"/>
</dbReference>
<feature type="region of interest" description="Disordered" evidence="4">
    <location>
        <begin position="1210"/>
        <end position="1247"/>
    </location>
</feature>
<feature type="compositionally biased region" description="Basic and acidic residues" evidence="4">
    <location>
        <begin position="646"/>
        <end position="665"/>
    </location>
</feature>
<evidence type="ECO:0000256" key="2">
    <source>
        <dbReference type="ARBA" id="ARBA00022840"/>
    </source>
</evidence>
<evidence type="ECO:0000313" key="6">
    <source>
        <dbReference type="EMBL" id="GKT27085.1"/>
    </source>
</evidence>
<name>A0ABQ5K3I9_9EUKA</name>
<evidence type="ECO:0000259" key="5">
    <source>
        <dbReference type="PROSITE" id="PS50011"/>
    </source>
</evidence>
<feature type="region of interest" description="Disordered" evidence="4">
    <location>
        <begin position="1965"/>
        <end position="1993"/>
    </location>
</feature>
<dbReference type="Proteomes" id="UP001057375">
    <property type="component" value="Unassembled WGS sequence"/>
</dbReference>
<comment type="caution">
    <text evidence="6">The sequence shown here is derived from an EMBL/GenBank/DDBJ whole genome shotgun (WGS) entry which is preliminary data.</text>
</comment>
<feature type="compositionally biased region" description="Basic and acidic residues" evidence="4">
    <location>
        <begin position="431"/>
        <end position="444"/>
    </location>
</feature>
<feature type="compositionally biased region" description="Low complexity" evidence="4">
    <location>
        <begin position="793"/>
        <end position="804"/>
    </location>
</feature>
<gene>
    <name evidence="6" type="ORF">ADUPG1_013605</name>
</gene>
<keyword evidence="7" id="KW-1185">Reference proteome</keyword>
<feature type="compositionally biased region" description="Low complexity" evidence="4">
    <location>
        <begin position="1219"/>
        <end position="1229"/>
    </location>
</feature>
<sequence>MKYSQHKIIAHSAKGMVFSSKHKNGSKVVVKERWQAERLGNPLTKEQDLISRLDHPNIIKVIDSYRHGGALSIVFPASEGDLSNDIEKRRDLNKDVINNDAWYGRRFSRIHRPHLSDSSFSSPSFSSKNSSSTFHHSELSIWIFLNEMIDVLDFIHSKDVIHRDLKPSNILLFKRKAPLSNLKNIIQLPAPSTPIPGDPSISQYPDLFVNYMPVLCDFGIATEGSTAKTMIGTPRYMSPEVCRGEVYSAAADVWGLGLCVLELCELRPPFPSHLSMRELMGRIADGDIRVRMNKSRWSPELCSIVDSMISIDSKHRIEVKNLKPLIGQGLKNEIRRRLDNQQGTMLPKPPLSKSKQPLDKVELPIKEKSRAEIITRHDDERSSSLQNIESLSHPPFPSLNNQRDIITPELASFEESTNPPRESLSPQSQVKDPDIPRRDKEGREGLSTQYQKKVYVSTPSFFQQRRSIREKRRREEAVISEQPSSQLSSQTPGQKIPSSTSKHEHIGVIGLLRGEGPSTQRLYNIRGQTSNRHSSPSRYSIDIGEPEIPVRCGKVLVVRDTTVARRNPLTSHESGATGSIDTQIGALRPDISPRALIQYKKEEEEKEKKREGRRRRRRRRNVGHIGIIKALPSSPSSALSIPDQHTTCEDEKRGHMDSHRKEKDSCSSPQQQVSLGQSFGLHHHHHHNCEDSSATAPHFTPAQLHAQAIERRRHRGVPPSLLVGAKVQRARRQAFYDIQERRKKHEEKDEVVRKPKHRVEYYGEAKKDVHYRKTKIGISVKYYKMPLIDSKEPPTTSSVSESSPAMDEEREDTKSKESPFKDSISCVLPPSIELESDSAKSSVLDSTVENARNERREDETSKESEESSFISSGSRRLPTIDTDTIEAQPISLELPSYTIPIPRNSTLIFAEFEYIKLGHVNPAKRHFPKPSTAKGAYILFEKDYLPSHQLIVKFTSSSRKETTKKYKFPESEEPQWFYLPINLPDIARFEMVVEDHSHKEFEVKSLAFVREEIPKESIDRKPREIHLKNLWSKATSVTPEFMNEGSRYSIPIPRDDPTIIDPAFKMVNGSDYLYIKELSKYNKSLDAQDMLKGEAEVTLSHLSIPFPSPSPVKGAYICVDKNYSSPSLLFTFTDCDGTKTSKKYEFSEPKHYYEWHYLHIDLLNVIKCEIEGKGMWIDENNRVFNIKSLVFIQERLIRKTHESYRETLSFMPPIDSESDSTTSSVSEGSPVIDKSRRNEKSEELPFTRSSSTDVGIYTDTIKAQPISSEVDMADIDIIPIPRDDPTLIFAEFEEIELEYAKPMEFHFPKPSSTKGAYIYFWHHLPSQLFIKFTSLGKIILKKYTFPRYRRDKWFYLPIDLPDIARFEVIVEDSKKKKVEIKSLAFVRKETTEESTFRKSREIHLKNLWSKATAVTPKFMNEGAIPRDDPTIIDPAYEMVNGSDYSYSKEFHEYDKSSRAQRMLKGEVRVTLSHLSIPFPVPSPMKGAYIHVDKNYCSPSLLFTFTLSDGKKIPKKYEFSEHKHDYEWHFLHIDLSNVVLCEIQGKGMWREKNSRVFNIKSLFFFREETSEERLVRQTNEHCWIEAPIFKPEFMNPGKVRFIPIPRDDPDIINPSFELIKGKNDSNRKESRYYDQSSKAQEMLKGDYSFVNFSHLSIPFPSPSPMKGAYICVHKENSSPSLLFTFTLSNGEGGYRSPPIHRDDPLVINPSFELVKGKNDSMSKESKEYDMSSYAQETLSHLSIPFLSPSPMKGANICVHKNNSSPSLLFTFTCSNGEKISKKYEFTKLKHWHEWHFLPIDLPNVILCEIQGKGTWKEKNSRCFQIESLIFITGDDIPPLPSDSSKLVKHDSFTLTSSATITPQCIIGQGGFGEVILVKVEGIPIPCVLKKMLKIADKKVVKTCRKEFRVQRKLFNNPKCFNRISRPLYILDLLDADLKGVYGFLMEFCIGGSVSSFAKKWCIQDGKEEEEETSKSSSDSEEREEKEEEVVYCLP</sequence>
<evidence type="ECO:0000313" key="7">
    <source>
        <dbReference type="Proteomes" id="UP001057375"/>
    </source>
</evidence>
<feature type="binding site" evidence="3">
    <location>
        <position position="1888"/>
    </location>
    <ligand>
        <name>ATP</name>
        <dbReference type="ChEBI" id="CHEBI:30616"/>
    </ligand>
</feature>
<feature type="compositionally biased region" description="Polar residues" evidence="4">
    <location>
        <begin position="839"/>
        <end position="850"/>
    </location>
</feature>
<keyword evidence="1 3" id="KW-0547">Nucleotide-binding</keyword>
<accession>A0ABQ5K3I9</accession>
<feature type="compositionally biased region" description="Low complexity" evidence="4">
    <location>
        <begin position="867"/>
        <end position="876"/>
    </location>
</feature>
<feature type="domain" description="Protein kinase" evidence="5">
    <location>
        <begin position="3"/>
        <end position="326"/>
    </location>
</feature>
<feature type="region of interest" description="Disordered" evidence="4">
    <location>
        <begin position="788"/>
        <end position="824"/>
    </location>
</feature>
<feature type="compositionally biased region" description="Basic residues" evidence="4">
    <location>
        <begin position="611"/>
        <end position="622"/>
    </location>
</feature>
<feature type="compositionally biased region" description="Polar residues" evidence="4">
    <location>
        <begin position="446"/>
        <end position="464"/>
    </location>
</feature>
<feature type="compositionally biased region" description="Basic and acidic residues" evidence="4">
    <location>
        <begin position="1233"/>
        <end position="1245"/>
    </location>
</feature>
<dbReference type="EMBL" id="BQXS01012702">
    <property type="protein sequence ID" value="GKT27085.1"/>
    <property type="molecule type" value="Genomic_DNA"/>
</dbReference>
<evidence type="ECO:0000256" key="3">
    <source>
        <dbReference type="PROSITE-ProRule" id="PRU10141"/>
    </source>
</evidence>
<feature type="region of interest" description="Disordered" evidence="4">
    <location>
        <begin position="568"/>
        <end position="673"/>
    </location>
</feature>
<dbReference type="InterPro" id="IPR017441">
    <property type="entry name" value="Protein_kinase_ATP_BS"/>
</dbReference>
<dbReference type="PROSITE" id="PS00108">
    <property type="entry name" value="PROTEIN_KINASE_ST"/>
    <property type="match status" value="1"/>
</dbReference>
<feature type="compositionally biased region" description="Low complexity" evidence="4">
    <location>
        <begin position="630"/>
        <end position="640"/>
    </location>
</feature>
<feature type="compositionally biased region" description="Polar residues" evidence="4">
    <location>
        <begin position="568"/>
        <end position="582"/>
    </location>
</feature>
<feature type="compositionally biased region" description="Basic and acidic residues" evidence="4">
    <location>
        <begin position="356"/>
        <end position="382"/>
    </location>
</feature>
<dbReference type="SUPFAM" id="SSF56112">
    <property type="entry name" value="Protein kinase-like (PK-like)"/>
    <property type="match status" value="2"/>
</dbReference>
<dbReference type="SMART" id="SM00220">
    <property type="entry name" value="S_TKc"/>
    <property type="match status" value="1"/>
</dbReference>
<dbReference type="PANTHER" id="PTHR24361">
    <property type="entry name" value="MITOGEN-ACTIVATED KINASE KINASE KINASE"/>
    <property type="match status" value="1"/>
</dbReference>
<feature type="compositionally biased region" description="Polar residues" evidence="4">
    <location>
        <begin position="414"/>
        <end position="430"/>
    </location>
</feature>
<protein>
    <recommendedName>
        <fullName evidence="5">Protein kinase domain-containing protein</fullName>
    </recommendedName>
</protein>
<dbReference type="InterPro" id="IPR000719">
    <property type="entry name" value="Prot_kinase_dom"/>
</dbReference>
<dbReference type="InterPro" id="IPR011009">
    <property type="entry name" value="Kinase-like_dom_sf"/>
</dbReference>